<dbReference type="GO" id="GO:0009298">
    <property type="term" value="P:GDP-mannose biosynthetic process"/>
    <property type="evidence" value="ECO:0007669"/>
    <property type="project" value="TreeGrafter"/>
</dbReference>
<reference evidence="2" key="1">
    <citation type="submission" date="2018-05" db="EMBL/GenBank/DDBJ databases">
        <authorList>
            <person name="Lanie J.A."/>
            <person name="Ng W.-L."/>
            <person name="Kazmierczak K.M."/>
            <person name="Andrzejewski T.M."/>
            <person name="Davidsen T.M."/>
            <person name="Wayne K.J."/>
            <person name="Tettelin H."/>
            <person name="Glass J.I."/>
            <person name="Rusch D."/>
            <person name="Podicherti R."/>
            <person name="Tsui H.-C.T."/>
            <person name="Winkler M.E."/>
        </authorList>
    </citation>
    <scope>NUCLEOTIDE SEQUENCE</scope>
</reference>
<dbReference type="InterPro" id="IPR029044">
    <property type="entry name" value="Nucleotide-diphossugar_trans"/>
</dbReference>
<dbReference type="EMBL" id="UINC01121023">
    <property type="protein sequence ID" value="SVC95883.1"/>
    <property type="molecule type" value="Genomic_DNA"/>
</dbReference>
<dbReference type="Pfam" id="PF00483">
    <property type="entry name" value="NTP_transferase"/>
    <property type="match status" value="1"/>
</dbReference>
<gene>
    <name evidence="2" type="ORF">METZ01_LOCUS348737</name>
</gene>
<dbReference type="SUPFAM" id="SSF53448">
    <property type="entry name" value="Nucleotide-diphospho-sugar transferases"/>
    <property type="match status" value="1"/>
</dbReference>
<dbReference type="PANTHER" id="PTHR46390">
    <property type="entry name" value="MANNOSE-1-PHOSPHATE GUANYLYLTRANSFERASE"/>
    <property type="match status" value="1"/>
</dbReference>
<dbReference type="InterPro" id="IPR049577">
    <property type="entry name" value="GMPP_N"/>
</dbReference>
<dbReference type="PANTHER" id="PTHR46390:SF1">
    <property type="entry name" value="MANNOSE-1-PHOSPHATE GUANYLYLTRANSFERASE"/>
    <property type="match status" value="1"/>
</dbReference>
<sequence length="297" mass="33507">MQVIPVILCGGSGKRLWPLSRESYPKQFLPLTSKKTLFQETLIRFNELKNINLSKPIIISNDEHRFIVAEQMNQIGIDAETIILEPIGRNTAPAIAAVTEYLVHNGNEEVLLLVLPSDHLIHDIRSFGVAIENAINISDRSEFTLFGIVPNGPNTNYGYIKKGKHDDKSNCHLVEKFVEKPNLENAEKFYNSGNYLWNSGMFIFKNTAYADALVEYAPDIKKFAAESVKKAKKDQDFFRLHKDSFEQCPDISIDYAVMEKVLTSETEISVVSLDAGWDDLGSFSSLWANSKLDNKTN</sequence>
<protein>
    <recommendedName>
        <fullName evidence="1">Nucleotidyl transferase domain-containing protein</fullName>
    </recommendedName>
</protein>
<accession>A0A382RDV5</accession>
<dbReference type="InterPro" id="IPR005835">
    <property type="entry name" value="NTP_transferase_dom"/>
</dbReference>
<proteinExistence type="predicted"/>
<evidence type="ECO:0000259" key="1">
    <source>
        <dbReference type="Pfam" id="PF00483"/>
    </source>
</evidence>
<dbReference type="InterPro" id="IPR051161">
    <property type="entry name" value="Mannose-6P_isomerase_type2"/>
</dbReference>
<organism evidence="2">
    <name type="scientific">marine metagenome</name>
    <dbReference type="NCBI Taxonomy" id="408172"/>
    <lineage>
        <taxon>unclassified sequences</taxon>
        <taxon>metagenomes</taxon>
        <taxon>ecological metagenomes</taxon>
    </lineage>
</organism>
<dbReference type="AlphaFoldDB" id="A0A382RDV5"/>
<feature type="non-terminal residue" evidence="2">
    <location>
        <position position="297"/>
    </location>
</feature>
<evidence type="ECO:0000313" key="2">
    <source>
        <dbReference type="EMBL" id="SVC95883.1"/>
    </source>
</evidence>
<dbReference type="CDD" id="cd02509">
    <property type="entry name" value="GDP-M1P_Guanylyltransferase"/>
    <property type="match status" value="1"/>
</dbReference>
<name>A0A382RDV5_9ZZZZ</name>
<dbReference type="Gene3D" id="3.90.550.10">
    <property type="entry name" value="Spore Coat Polysaccharide Biosynthesis Protein SpsA, Chain A"/>
    <property type="match status" value="1"/>
</dbReference>
<feature type="domain" description="Nucleotidyl transferase" evidence="1">
    <location>
        <begin position="5"/>
        <end position="293"/>
    </location>
</feature>
<dbReference type="GO" id="GO:0004475">
    <property type="term" value="F:mannose-1-phosphate guanylyltransferase (GTP) activity"/>
    <property type="evidence" value="ECO:0007669"/>
    <property type="project" value="InterPro"/>
</dbReference>